<keyword evidence="1" id="KW-0805">Transcription regulation</keyword>
<keyword evidence="3" id="KW-0804">Transcription</keyword>
<evidence type="ECO:0000259" key="4">
    <source>
        <dbReference type="PROSITE" id="PS50995"/>
    </source>
</evidence>
<feature type="domain" description="HTH marR-type" evidence="4">
    <location>
        <begin position="13"/>
        <end position="150"/>
    </location>
</feature>
<sequence length="217" mass="25698">MDSDDKANEIPMDDFLISDLIKIIHKSYKHYLVHKLASLDITPGQIPFILELLHSKSLYQSDLTSKLLLSRAVTAKTLKKLDEKKIIKRKVAEDNKRKNEVYLTDKGKEIASEVEKIEKNWDKVLLKNFSKDFPNEDKKELKKILESLAKSSFNSVMEEREKSDLHGWGDYDDMQNFYKMHHSMAHPFKGHYFRGKRSRMKFLRKKRELDAKRFKKH</sequence>
<evidence type="ECO:0000256" key="3">
    <source>
        <dbReference type="ARBA" id="ARBA00023163"/>
    </source>
</evidence>
<organism evidence="5">
    <name type="scientific">bioreactor metagenome</name>
    <dbReference type="NCBI Taxonomy" id="1076179"/>
    <lineage>
        <taxon>unclassified sequences</taxon>
        <taxon>metagenomes</taxon>
        <taxon>ecological metagenomes</taxon>
    </lineage>
</organism>
<evidence type="ECO:0000313" key="5">
    <source>
        <dbReference type="EMBL" id="MPL71365.1"/>
    </source>
</evidence>
<reference evidence="5" key="1">
    <citation type="submission" date="2019-08" db="EMBL/GenBank/DDBJ databases">
        <authorList>
            <person name="Kucharzyk K."/>
            <person name="Murdoch R.W."/>
            <person name="Higgins S."/>
            <person name="Loffler F."/>
        </authorList>
    </citation>
    <scope>NUCLEOTIDE SEQUENCE</scope>
</reference>
<dbReference type="EMBL" id="VSSQ01000058">
    <property type="protein sequence ID" value="MPL71365.1"/>
    <property type="molecule type" value="Genomic_DNA"/>
</dbReference>
<proteinExistence type="predicted"/>
<dbReference type="GO" id="GO:0003677">
    <property type="term" value="F:DNA binding"/>
    <property type="evidence" value="ECO:0007669"/>
    <property type="project" value="UniProtKB-KW"/>
</dbReference>
<dbReference type="PANTHER" id="PTHR42756:SF1">
    <property type="entry name" value="TRANSCRIPTIONAL REPRESSOR OF EMRAB OPERON"/>
    <property type="match status" value="1"/>
</dbReference>
<evidence type="ECO:0000256" key="1">
    <source>
        <dbReference type="ARBA" id="ARBA00023015"/>
    </source>
</evidence>
<dbReference type="PROSITE" id="PS50995">
    <property type="entry name" value="HTH_MARR_2"/>
    <property type="match status" value="1"/>
</dbReference>
<keyword evidence="2" id="KW-0238">DNA-binding</keyword>
<dbReference type="SUPFAM" id="SSF46785">
    <property type="entry name" value="Winged helix' DNA-binding domain"/>
    <property type="match status" value="1"/>
</dbReference>
<dbReference type="InterPro" id="IPR036390">
    <property type="entry name" value="WH_DNA-bd_sf"/>
</dbReference>
<dbReference type="Pfam" id="PF01638">
    <property type="entry name" value="HxlR"/>
    <property type="match status" value="1"/>
</dbReference>
<comment type="caution">
    <text evidence="5">The sequence shown here is derived from an EMBL/GenBank/DDBJ whole genome shotgun (WGS) entry which is preliminary data.</text>
</comment>
<dbReference type="InterPro" id="IPR036388">
    <property type="entry name" value="WH-like_DNA-bd_sf"/>
</dbReference>
<protein>
    <recommendedName>
        <fullName evidence="4">HTH marR-type domain-containing protein</fullName>
    </recommendedName>
</protein>
<name>A0A644TWP4_9ZZZZ</name>
<dbReference type="SMART" id="SM00347">
    <property type="entry name" value="HTH_MARR"/>
    <property type="match status" value="1"/>
</dbReference>
<dbReference type="Gene3D" id="1.10.10.10">
    <property type="entry name" value="Winged helix-like DNA-binding domain superfamily/Winged helix DNA-binding domain"/>
    <property type="match status" value="1"/>
</dbReference>
<dbReference type="InterPro" id="IPR000835">
    <property type="entry name" value="HTH_MarR-typ"/>
</dbReference>
<dbReference type="PANTHER" id="PTHR42756">
    <property type="entry name" value="TRANSCRIPTIONAL REGULATOR, MARR"/>
    <property type="match status" value="1"/>
</dbReference>
<dbReference type="GO" id="GO:0003700">
    <property type="term" value="F:DNA-binding transcription factor activity"/>
    <property type="evidence" value="ECO:0007669"/>
    <property type="project" value="InterPro"/>
</dbReference>
<accession>A0A644TWP4</accession>
<dbReference type="AlphaFoldDB" id="A0A644TWP4"/>
<gene>
    <name evidence="5" type="ORF">SDC9_17140</name>
</gene>
<evidence type="ECO:0000256" key="2">
    <source>
        <dbReference type="ARBA" id="ARBA00023125"/>
    </source>
</evidence>
<dbReference type="InterPro" id="IPR002577">
    <property type="entry name" value="HTH_HxlR"/>
</dbReference>